<evidence type="ECO:0000313" key="1">
    <source>
        <dbReference type="EMBL" id="MBB6428467.1"/>
    </source>
</evidence>
<accession>A0A7X0H3N5</accession>
<evidence type="ECO:0000313" key="2">
    <source>
        <dbReference type="Proteomes" id="UP000541810"/>
    </source>
</evidence>
<reference evidence="1 2" key="1">
    <citation type="submission" date="2020-08" db="EMBL/GenBank/DDBJ databases">
        <title>Genomic Encyclopedia of Type Strains, Phase IV (KMG-IV): sequencing the most valuable type-strain genomes for metagenomic binning, comparative biology and taxonomic classification.</title>
        <authorList>
            <person name="Goeker M."/>
        </authorList>
    </citation>
    <scope>NUCLEOTIDE SEQUENCE [LARGE SCALE GENOMIC DNA]</scope>
    <source>
        <strain evidence="1 2">DSM 103725</strain>
    </source>
</reference>
<dbReference type="EMBL" id="JACHGY010000001">
    <property type="protein sequence ID" value="MBB6428467.1"/>
    <property type="molecule type" value="Genomic_DNA"/>
</dbReference>
<dbReference type="InterPro" id="IPR024524">
    <property type="entry name" value="DUF3800"/>
</dbReference>
<sequence>MSTPWDIYIDERKVKGDRALGFLVVPNTASFLHKLHLCRNIAGAFRPHEVHWSNIRGDCRELAEKWIYRTFQHRGTKFFVERWEDSRTKEYEILSFLDEFVRNKQLSKPYDVVAFLDFDNEHSRSDIQNSIQRTSGIRRCYHLDSRNNDCLQCCDLLLNATIRLRDDPFARQKYPELESQVKSGKRLKSTENKTYLAGYLAQHLDADGSCVYDRTQKID</sequence>
<protein>
    <recommendedName>
        <fullName evidence="3">DUF3800 domain-containing protein</fullName>
    </recommendedName>
</protein>
<dbReference type="Pfam" id="PF12686">
    <property type="entry name" value="DUF3800"/>
    <property type="match status" value="1"/>
</dbReference>
<dbReference type="RefSeq" id="WP_184675631.1">
    <property type="nucleotide sequence ID" value="NZ_JACHGY010000001.1"/>
</dbReference>
<dbReference type="Proteomes" id="UP000541810">
    <property type="component" value="Unassembled WGS sequence"/>
</dbReference>
<evidence type="ECO:0008006" key="3">
    <source>
        <dbReference type="Google" id="ProtNLM"/>
    </source>
</evidence>
<keyword evidence="2" id="KW-1185">Reference proteome</keyword>
<gene>
    <name evidence="1" type="ORF">HNQ40_000273</name>
</gene>
<comment type="caution">
    <text evidence="1">The sequence shown here is derived from an EMBL/GenBank/DDBJ whole genome shotgun (WGS) entry which is preliminary data.</text>
</comment>
<organism evidence="1 2">
    <name type="scientific">Algisphaera agarilytica</name>
    <dbReference type="NCBI Taxonomy" id="1385975"/>
    <lineage>
        <taxon>Bacteria</taxon>
        <taxon>Pseudomonadati</taxon>
        <taxon>Planctomycetota</taxon>
        <taxon>Phycisphaerae</taxon>
        <taxon>Phycisphaerales</taxon>
        <taxon>Phycisphaeraceae</taxon>
        <taxon>Algisphaera</taxon>
    </lineage>
</organism>
<proteinExistence type="predicted"/>
<name>A0A7X0H3N5_9BACT</name>
<dbReference type="AlphaFoldDB" id="A0A7X0H3N5"/>